<comment type="caution">
    <text evidence="1">The sequence shown here is derived from an EMBL/GenBank/DDBJ whole genome shotgun (WGS) entry which is preliminary data.</text>
</comment>
<protein>
    <submittedName>
        <fullName evidence="1">Mitochondrion protein</fullName>
    </submittedName>
</protein>
<evidence type="ECO:0000313" key="1">
    <source>
        <dbReference type="EMBL" id="KAI9457064.1"/>
    </source>
</evidence>
<dbReference type="EMBL" id="JAGFNK010000226">
    <property type="protein sequence ID" value="KAI9457064.1"/>
    <property type="molecule type" value="Genomic_DNA"/>
</dbReference>
<keyword evidence="2" id="KW-1185">Reference proteome</keyword>
<reference evidence="1" key="1">
    <citation type="submission" date="2021-03" db="EMBL/GenBank/DDBJ databases">
        <title>Evolutionary priming and transition to the ectomycorrhizal habit in an iconic lineage of mushroom-forming fungi: is preadaptation a requirement?</title>
        <authorList>
            <consortium name="DOE Joint Genome Institute"/>
            <person name="Looney B.P."/>
            <person name="Miyauchi S."/>
            <person name="Morin E."/>
            <person name="Drula E."/>
            <person name="Courty P.E."/>
            <person name="Chicoki N."/>
            <person name="Fauchery L."/>
            <person name="Kohler A."/>
            <person name="Kuo A."/>
            <person name="LaButti K."/>
            <person name="Pangilinan J."/>
            <person name="Lipzen A."/>
            <person name="Riley R."/>
            <person name="Andreopoulos W."/>
            <person name="He G."/>
            <person name="Johnson J."/>
            <person name="Barry K.W."/>
            <person name="Grigoriev I.V."/>
            <person name="Nagy L."/>
            <person name="Hibbett D."/>
            <person name="Henrissat B."/>
            <person name="Matheny P.B."/>
            <person name="Labbe J."/>
            <person name="Martin A.F."/>
        </authorList>
    </citation>
    <scope>NUCLEOTIDE SEQUENCE</scope>
    <source>
        <strain evidence="1">BPL698</strain>
    </source>
</reference>
<evidence type="ECO:0000313" key="2">
    <source>
        <dbReference type="Proteomes" id="UP001207468"/>
    </source>
</evidence>
<organism evidence="1 2">
    <name type="scientific">Russula earlei</name>
    <dbReference type="NCBI Taxonomy" id="71964"/>
    <lineage>
        <taxon>Eukaryota</taxon>
        <taxon>Fungi</taxon>
        <taxon>Dikarya</taxon>
        <taxon>Basidiomycota</taxon>
        <taxon>Agaricomycotina</taxon>
        <taxon>Agaricomycetes</taxon>
        <taxon>Russulales</taxon>
        <taxon>Russulaceae</taxon>
        <taxon>Russula</taxon>
    </lineage>
</organism>
<dbReference type="Proteomes" id="UP001207468">
    <property type="component" value="Unassembled WGS sequence"/>
</dbReference>
<gene>
    <name evidence="1" type="ORF">F5148DRAFT_354289</name>
</gene>
<proteinExistence type="predicted"/>
<sequence>MSPISSKPDPSGHDKHTANDSNANEPPLPLDSTGLIAFAFLLGSATALGASSVYRRFFKRINNAEWVTPDLLKHRRWITGVVTSVGDADNFRLYHTPGFGWRLPFKLRHVPTTHRELKGKTIHIRMAGMDAPEGAHFGRPAQPHAADALSWLKENIEGRRIKCQLFSRDQYKRVVAIPLLPPRRWRWWTRIGAARNLPLEMVRAGWGLVYEEAGAEYGSWGKEAYLAAEAEARAARRGVWQSGKDIESPAEYKRRFRTAKARIEEVEEVVDREPASERVGLLARILRRGKRGRSFGLPRVGYVIRFSSVC</sequence>
<name>A0ACC0U129_9AGAM</name>
<accession>A0ACC0U129</accession>